<dbReference type="InterPro" id="IPR001279">
    <property type="entry name" value="Metallo-B-lactamas"/>
</dbReference>
<dbReference type="STRING" id="1423731.FC81_GL001525"/>
<evidence type="ECO:0000256" key="4">
    <source>
        <dbReference type="ARBA" id="ARBA00022989"/>
    </source>
</evidence>
<dbReference type="InterPro" id="IPR052159">
    <property type="entry name" value="Competence_DNA_uptake"/>
</dbReference>
<dbReference type="Pfam" id="PF03772">
    <property type="entry name" value="Competence"/>
    <property type="match status" value="1"/>
</dbReference>
<proteinExistence type="predicted"/>
<feature type="transmembrane region" description="Helical" evidence="6">
    <location>
        <begin position="31"/>
        <end position="50"/>
    </location>
</feature>
<dbReference type="PATRIC" id="fig|1423731.3.peg.1566"/>
<dbReference type="PANTHER" id="PTHR30619:SF7">
    <property type="entry name" value="BETA-LACTAMASE DOMAIN PROTEIN"/>
    <property type="match status" value="1"/>
</dbReference>
<feature type="transmembrane region" description="Helical" evidence="6">
    <location>
        <begin position="308"/>
        <end position="335"/>
    </location>
</feature>
<dbReference type="InterPro" id="IPR035681">
    <property type="entry name" value="ComA-like_MBL"/>
</dbReference>
<dbReference type="RefSeq" id="WP_235804652.1">
    <property type="nucleotide sequence ID" value="NZ_AZEF01000027.1"/>
</dbReference>
<keyword evidence="3 6" id="KW-0812">Transmembrane</keyword>
<keyword evidence="9" id="KW-1185">Reference proteome</keyword>
<evidence type="ECO:0000256" key="1">
    <source>
        <dbReference type="ARBA" id="ARBA00004651"/>
    </source>
</evidence>
<sequence length="739" mass="83759">MISLLILSFRWEWLVLFGILQIRILALQNKLAISGCVGFACLFLAYCFMWDHNLQQKTYKEEAELRQNKLILQPDNYQIDGDLLKLNASWVEGKQPVQAYYRIKNQAEQKDLAKITTAKVITVTGNIRMIQPPTNENQFDYRRFIRSKRVVNTVQISKMEIKEASSYLGIGAKGIAAVHSLRKQMLNYFASLPAPLAGYSQILLLGYYAQDFTLELEQINKLGLLHLFSLSGMHIFYLLAGIRFILGRLRITRETCDNLILLVLPFYAILGGLSSSLIRAVMMSWLMISTNKLWHNGLNGIEAESIVLLLHLFYSPGIIFSLGTQLSYLLTLILMMSRKMNSFKLGLKMNGYSLPLILWHTFRWNLLTTIISILIIPVFEWLIIPAVIIGSIVPWLQFLCNEILSIITKGLGVLANLPTNIIFGKPPLFFVLFWLGLMLALEVTTNRRKVYLLGLISYCLAGVIIRFPLHDEVVFMDIGQGDCTLIRKKFNREVTLVDTGGKVTFQNQPWQKRHSRENGETVVANYLLSKGVAHIDWLFLTHQDTDHVGNFPVVSRLIKVKKILVPAGMEKLPSFRERLLLSANKLQDVIPIATATIQQVTDFRILHPFEEGKGTNEDSITITTEVDGVSLIISGDLDKSGELEVIQRNPGLHVDILKTGHHGSKTSTDDRYVEQLQPQLAIISAGRRNHYGHPNQETLVTLEKRKIAYLNTAEVGMIKLIPNGPHQFRLETGNTLQVR</sequence>
<dbReference type="InterPro" id="IPR004797">
    <property type="entry name" value="Competence_ComEC/Rec2"/>
</dbReference>
<dbReference type="PANTHER" id="PTHR30619">
    <property type="entry name" value="DNA INTERNALIZATION/COMPETENCE PROTEIN COMEC/REC2"/>
    <property type="match status" value="1"/>
</dbReference>
<evidence type="ECO:0000256" key="2">
    <source>
        <dbReference type="ARBA" id="ARBA00022475"/>
    </source>
</evidence>
<accession>A0A0R1M6Z0</accession>
<keyword evidence="4 6" id="KW-1133">Transmembrane helix</keyword>
<comment type="caution">
    <text evidence="8">The sequence shown here is derived from an EMBL/GenBank/DDBJ whole genome shotgun (WGS) entry which is preliminary data.</text>
</comment>
<dbReference type="InterPro" id="IPR004477">
    <property type="entry name" value="ComEC_N"/>
</dbReference>
<protein>
    <submittedName>
        <fullName evidence="8">ComE operon protein 3</fullName>
    </submittedName>
</protein>
<dbReference type="Proteomes" id="UP000051621">
    <property type="component" value="Unassembled WGS sequence"/>
</dbReference>
<evidence type="ECO:0000313" key="8">
    <source>
        <dbReference type="EMBL" id="KRL01380.1"/>
    </source>
</evidence>
<dbReference type="SMART" id="SM00849">
    <property type="entry name" value="Lactamase_B"/>
    <property type="match status" value="1"/>
</dbReference>
<keyword evidence="5 6" id="KW-0472">Membrane</keyword>
<dbReference type="InterPro" id="IPR025405">
    <property type="entry name" value="DUF4131"/>
</dbReference>
<keyword evidence="2" id="KW-1003">Cell membrane</keyword>
<dbReference type="NCBIfam" id="TIGR00361">
    <property type="entry name" value="ComEC_Rec2"/>
    <property type="match status" value="1"/>
</dbReference>
<gene>
    <name evidence="8" type="ORF">FC81_GL001525</name>
</gene>
<feature type="transmembrane region" description="Helical" evidence="6">
    <location>
        <begin position="450"/>
        <end position="469"/>
    </location>
</feature>
<dbReference type="GO" id="GO:0030420">
    <property type="term" value="P:establishment of competence for transformation"/>
    <property type="evidence" value="ECO:0007669"/>
    <property type="project" value="InterPro"/>
</dbReference>
<dbReference type="SUPFAM" id="SSF56281">
    <property type="entry name" value="Metallo-hydrolase/oxidoreductase"/>
    <property type="match status" value="1"/>
</dbReference>
<dbReference type="Pfam" id="PF00753">
    <property type="entry name" value="Lactamase_B"/>
    <property type="match status" value="1"/>
</dbReference>
<dbReference type="AlphaFoldDB" id="A0A0R1M6Z0"/>
<feature type="transmembrane region" description="Helical" evidence="6">
    <location>
        <begin position="7"/>
        <end position="25"/>
    </location>
</feature>
<comment type="subcellular location">
    <subcellularLocation>
        <location evidence="1">Cell membrane</location>
        <topology evidence="1">Multi-pass membrane protein</topology>
    </subcellularLocation>
</comment>
<feature type="transmembrane region" description="Helical" evidence="6">
    <location>
        <begin position="224"/>
        <end position="246"/>
    </location>
</feature>
<organism evidence="8 9">
    <name type="scientific">Liquorilactobacillus capillatus DSM 19910</name>
    <dbReference type="NCBI Taxonomy" id="1423731"/>
    <lineage>
        <taxon>Bacteria</taxon>
        <taxon>Bacillati</taxon>
        <taxon>Bacillota</taxon>
        <taxon>Bacilli</taxon>
        <taxon>Lactobacillales</taxon>
        <taxon>Lactobacillaceae</taxon>
        <taxon>Liquorilactobacillus</taxon>
    </lineage>
</organism>
<feature type="transmembrane region" description="Helical" evidence="6">
    <location>
        <begin position="428"/>
        <end position="444"/>
    </location>
</feature>
<name>A0A0R1M6Z0_9LACO</name>
<dbReference type="CDD" id="cd07731">
    <property type="entry name" value="ComA-like_MBL-fold"/>
    <property type="match status" value="1"/>
</dbReference>
<dbReference type="NCBIfam" id="TIGR00360">
    <property type="entry name" value="ComEC_N-term"/>
    <property type="match status" value="1"/>
</dbReference>
<dbReference type="GO" id="GO:0005886">
    <property type="term" value="C:plasma membrane"/>
    <property type="evidence" value="ECO:0007669"/>
    <property type="project" value="UniProtKB-SubCell"/>
</dbReference>
<evidence type="ECO:0000256" key="5">
    <source>
        <dbReference type="ARBA" id="ARBA00023136"/>
    </source>
</evidence>
<evidence type="ECO:0000256" key="6">
    <source>
        <dbReference type="SAM" id="Phobius"/>
    </source>
</evidence>
<feature type="domain" description="Metallo-beta-lactamase" evidence="7">
    <location>
        <begin position="480"/>
        <end position="687"/>
    </location>
</feature>
<dbReference type="EMBL" id="AZEF01000027">
    <property type="protein sequence ID" value="KRL01380.1"/>
    <property type="molecule type" value="Genomic_DNA"/>
</dbReference>
<dbReference type="InterPro" id="IPR036866">
    <property type="entry name" value="RibonucZ/Hydroxyglut_hydro"/>
</dbReference>
<evidence type="ECO:0000256" key="3">
    <source>
        <dbReference type="ARBA" id="ARBA00022692"/>
    </source>
</evidence>
<dbReference type="Gene3D" id="3.60.15.10">
    <property type="entry name" value="Ribonuclease Z/Hydroxyacylglutathione hydrolase-like"/>
    <property type="match status" value="1"/>
</dbReference>
<reference evidence="8 9" key="1">
    <citation type="journal article" date="2015" name="Genome Announc.">
        <title>Expanding the biotechnology potential of lactobacilli through comparative genomics of 213 strains and associated genera.</title>
        <authorList>
            <person name="Sun Z."/>
            <person name="Harris H.M."/>
            <person name="McCann A."/>
            <person name="Guo C."/>
            <person name="Argimon S."/>
            <person name="Zhang W."/>
            <person name="Yang X."/>
            <person name="Jeffery I.B."/>
            <person name="Cooney J.C."/>
            <person name="Kagawa T.F."/>
            <person name="Liu W."/>
            <person name="Song Y."/>
            <person name="Salvetti E."/>
            <person name="Wrobel A."/>
            <person name="Rasinkangas P."/>
            <person name="Parkhill J."/>
            <person name="Rea M.C."/>
            <person name="O'Sullivan O."/>
            <person name="Ritari J."/>
            <person name="Douillard F.P."/>
            <person name="Paul Ross R."/>
            <person name="Yang R."/>
            <person name="Briner A.E."/>
            <person name="Felis G.E."/>
            <person name="de Vos W.M."/>
            <person name="Barrangou R."/>
            <person name="Klaenhammer T.R."/>
            <person name="Caufield P.W."/>
            <person name="Cui Y."/>
            <person name="Zhang H."/>
            <person name="O'Toole P.W."/>
        </authorList>
    </citation>
    <scope>NUCLEOTIDE SEQUENCE [LARGE SCALE GENOMIC DNA]</scope>
    <source>
        <strain evidence="8 9">DSM 19910</strain>
    </source>
</reference>
<feature type="transmembrane region" description="Helical" evidence="6">
    <location>
        <begin position="258"/>
        <end position="288"/>
    </location>
</feature>
<evidence type="ECO:0000313" key="9">
    <source>
        <dbReference type="Proteomes" id="UP000051621"/>
    </source>
</evidence>
<feature type="transmembrane region" description="Helical" evidence="6">
    <location>
        <begin position="188"/>
        <end position="209"/>
    </location>
</feature>
<dbReference type="Pfam" id="PF13567">
    <property type="entry name" value="DUF4131"/>
    <property type="match status" value="1"/>
</dbReference>
<evidence type="ECO:0000259" key="7">
    <source>
        <dbReference type="SMART" id="SM00849"/>
    </source>
</evidence>